<dbReference type="InterPro" id="IPR006944">
    <property type="entry name" value="Phage/GTA_portal"/>
</dbReference>
<dbReference type="AlphaFoldDB" id="A0A7I7RFK8"/>
<reference evidence="1 2" key="1">
    <citation type="journal article" date="2019" name="Emerg. Microbes Infect.">
        <title>Comprehensive subspecies identification of 175 nontuberculous mycobacteria species based on 7547 genomic profiles.</title>
        <authorList>
            <person name="Matsumoto Y."/>
            <person name="Kinjo T."/>
            <person name="Motooka D."/>
            <person name="Nabeya D."/>
            <person name="Jung N."/>
            <person name="Uechi K."/>
            <person name="Horii T."/>
            <person name="Iida T."/>
            <person name="Fujita J."/>
            <person name="Nakamura S."/>
        </authorList>
    </citation>
    <scope>NUCLEOTIDE SEQUENCE [LARGE SCALE GENOMIC DNA]</scope>
    <source>
        <strain evidence="1 2">JCM 18439</strain>
    </source>
</reference>
<evidence type="ECO:0000313" key="2">
    <source>
        <dbReference type="Proteomes" id="UP000466431"/>
    </source>
</evidence>
<name>A0A7I7RFK8_MYCCF</name>
<dbReference type="Gene3D" id="1.20.1270.210">
    <property type="match status" value="1"/>
</dbReference>
<gene>
    <name evidence="1" type="ORF">MCEL_15380</name>
</gene>
<proteinExistence type="predicted"/>
<organism evidence="1 2">
    <name type="scientific">Mycolicibacterium celeriflavum</name>
    <name type="common">Mycobacterium celeriflavum</name>
    <dbReference type="NCBI Taxonomy" id="1249101"/>
    <lineage>
        <taxon>Bacteria</taxon>
        <taxon>Bacillati</taxon>
        <taxon>Actinomycetota</taxon>
        <taxon>Actinomycetes</taxon>
        <taxon>Mycobacteriales</taxon>
        <taxon>Mycobacteriaceae</taxon>
        <taxon>Mycolicibacterium</taxon>
    </lineage>
</organism>
<dbReference type="Pfam" id="PF04860">
    <property type="entry name" value="Phage_portal"/>
    <property type="match status" value="1"/>
</dbReference>
<dbReference type="Gene3D" id="3.30.1120.70">
    <property type="match status" value="1"/>
</dbReference>
<dbReference type="EMBL" id="AP022591">
    <property type="protein sequence ID" value="BBY43243.1"/>
    <property type="molecule type" value="Genomic_DNA"/>
</dbReference>
<dbReference type="RefSeq" id="WP_133052432.1">
    <property type="nucleotide sequence ID" value="NZ_AP022591.1"/>
</dbReference>
<evidence type="ECO:0000313" key="1">
    <source>
        <dbReference type="EMBL" id="BBY43243.1"/>
    </source>
</evidence>
<dbReference type="OrthoDB" id="9765386at2"/>
<dbReference type="Gene3D" id="3.40.140.120">
    <property type="match status" value="1"/>
</dbReference>
<dbReference type="NCBIfam" id="TIGR01537">
    <property type="entry name" value="portal_HK97"/>
    <property type="match status" value="1"/>
</dbReference>
<dbReference type="InterPro" id="IPR006427">
    <property type="entry name" value="Portal_HK97"/>
</dbReference>
<keyword evidence="2" id="KW-1185">Reference proteome</keyword>
<dbReference type="KEGG" id="mcee:MCEL_15380"/>
<dbReference type="Proteomes" id="UP000466431">
    <property type="component" value="Chromosome"/>
</dbReference>
<sequence length="392" mass="42773">MSFLSRLFRIPEPYEPPETRDWSIADPFAAHLFGGGPALSGVSVTEQSAMGLSAVYRCVQLLSGTIATLPLRTVHTDADGTTRRVSSWLDNPAGPDGPTAHEFIEGLMVALLLRGNFHALKVFNGAGVLHSLQPLPSQCVGIDIKNGRKVYRVQLENGTSKELTDREILHIPGLSLDGVRGVSPISIARQSLGTAIAGERSAGRLFHNGALMSAIVTPTEDLTSDEAEVVRDTLDRVVGGERNAGSMAVFSKALNVSQWSVDPVNAQFLESRKFSTSEVARWFGVPPHLIGDVERSTSWGSGITEQTLAFQKFTLQQWTSRIEARLSRLFDGSRKVEFDFRQLFAGTPDQEIELLMKQTGNQPILTVDEARQILNRPAMPQVSQELPEGDDA</sequence>
<protein>
    <submittedName>
        <fullName evidence="1">Portal protein</fullName>
    </submittedName>
</protein>
<accession>A0A7I7RFK8</accession>